<comment type="similarity">
    <text evidence="1">Belongs to the GSP K family.</text>
</comment>
<dbReference type="SUPFAM" id="SSF54523">
    <property type="entry name" value="Pili subunits"/>
    <property type="match status" value="1"/>
</dbReference>
<keyword evidence="1" id="KW-0472">Membrane</keyword>
<evidence type="ECO:0000313" key="2">
    <source>
        <dbReference type="EMBL" id="PWE27777.1"/>
    </source>
</evidence>
<evidence type="ECO:0000256" key="1">
    <source>
        <dbReference type="PIRNR" id="PIRNR002786"/>
    </source>
</evidence>
<dbReference type="AlphaFoldDB" id="A0A2U2C7D6"/>
<sequence length="288" mass="31240">MSARRPPGRMRGVALIQALLIVAAIAAVAVALLVRVDRAQERLQWRATSEQAALYLASGVEFLRSSLPRETVHEGQDWAQTRAPLDIDRGTLGWAVSDLQGRFNLSLLQEDEGEVFAAAFARLAAEAGLSEGAARAMIDRIAGIEGPLPLILPDLLAEDLDASELDAWETLRPQIAAWTGLPMNINTLPRAVLDALLPEIPAEQRRLIFQRVRDEPVDEIDELMNWAMPQLGEAAAQQLTALPLSGQSRLFAAELEARLDSVTLRRSVVIDTGAPEGDSAVRLSLPGP</sequence>
<dbReference type="PANTHER" id="PTHR38831:SF1">
    <property type="entry name" value="TYPE II SECRETION SYSTEM PROTEIN K-RELATED"/>
    <property type="match status" value="1"/>
</dbReference>
<dbReference type="InterPro" id="IPR005628">
    <property type="entry name" value="GspK"/>
</dbReference>
<organism evidence="2 3">
    <name type="scientific">Pararhodobacter marinus</name>
    <dbReference type="NCBI Taxonomy" id="2184063"/>
    <lineage>
        <taxon>Bacteria</taxon>
        <taxon>Pseudomonadati</taxon>
        <taxon>Pseudomonadota</taxon>
        <taxon>Alphaproteobacteria</taxon>
        <taxon>Rhodobacterales</taxon>
        <taxon>Paracoccaceae</taxon>
        <taxon>Pararhodobacter</taxon>
    </lineage>
</organism>
<name>A0A2U2C7D6_9RHOB</name>
<dbReference type="GO" id="GO:0009306">
    <property type="term" value="P:protein secretion"/>
    <property type="evidence" value="ECO:0007669"/>
    <property type="project" value="InterPro"/>
</dbReference>
<evidence type="ECO:0000313" key="3">
    <source>
        <dbReference type="Proteomes" id="UP000244940"/>
    </source>
</evidence>
<gene>
    <name evidence="2" type="ORF">C4N9_15185</name>
</gene>
<dbReference type="RefSeq" id="WP_109534192.1">
    <property type="nucleotide sequence ID" value="NZ_QEYD01000009.1"/>
</dbReference>
<comment type="subcellular location">
    <subcellularLocation>
        <location evidence="1">Cell inner membrane</location>
    </subcellularLocation>
</comment>
<dbReference type="PANTHER" id="PTHR38831">
    <property type="entry name" value="TYPE II SECRETION SYSTEM PROTEIN K"/>
    <property type="match status" value="1"/>
</dbReference>
<accession>A0A2U2C7D6</accession>
<dbReference type="PIRSF" id="PIRSF002786">
    <property type="entry name" value="XcpX"/>
    <property type="match status" value="1"/>
</dbReference>
<reference evidence="2 3" key="1">
    <citation type="submission" date="2018-05" db="EMBL/GenBank/DDBJ databases">
        <title>Pararhodobacter marina sp. nov., isolated from deep-sea water of the Indian Ocean.</title>
        <authorList>
            <person name="Lai Q.Sr."/>
            <person name="Liu X."/>
            <person name="Shao Z."/>
        </authorList>
    </citation>
    <scope>NUCLEOTIDE SEQUENCE [LARGE SCALE GENOMIC DNA]</scope>
    <source>
        <strain evidence="2 3">CIC4N-9</strain>
    </source>
</reference>
<dbReference type="GeneID" id="94366238"/>
<keyword evidence="1" id="KW-0813">Transport</keyword>
<keyword evidence="3" id="KW-1185">Reference proteome</keyword>
<dbReference type="GO" id="GO:0005886">
    <property type="term" value="C:plasma membrane"/>
    <property type="evidence" value="ECO:0007669"/>
    <property type="project" value="UniProtKB-SubCell"/>
</dbReference>
<keyword evidence="1" id="KW-0997">Cell inner membrane</keyword>
<dbReference type="InterPro" id="IPR045584">
    <property type="entry name" value="Pilin-like"/>
</dbReference>
<proteinExistence type="inferred from homology"/>
<dbReference type="OrthoDB" id="7860673at2"/>
<dbReference type="Gene3D" id="3.30.1300.30">
    <property type="entry name" value="GSPII I/J protein-like"/>
    <property type="match status" value="1"/>
</dbReference>
<dbReference type="EMBL" id="QEYD01000009">
    <property type="protein sequence ID" value="PWE27777.1"/>
    <property type="molecule type" value="Genomic_DNA"/>
</dbReference>
<comment type="caution">
    <text evidence="2">The sequence shown here is derived from an EMBL/GenBank/DDBJ whole genome shotgun (WGS) entry which is preliminary data.</text>
</comment>
<keyword evidence="1" id="KW-1003">Cell membrane</keyword>
<protein>
    <recommendedName>
        <fullName evidence="1">Type II secretion system protein K</fullName>
    </recommendedName>
</protein>
<dbReference type="Proteomes" id="UP000244940">
    <property type="component" value="Unassembled WGS sequence"/>
</dbReference>